<protein>
    <submittedName>
        <fullName evidence="2">Uncharacterized protein</fullName>
    </submittedName>
</protein>
<feature type="compositionally biased region" description="Low complexity" evidence="1">
    <location>
        <begin position="33"/>
        <end position="42"/>
    </location>
</feature>
<accession>A0A1G4BEN5</accession>
<dbReference type="RefSeq" id="XP_022476940.1">
    <property type="nucleotide sequence ID" value="XM_022616578.1"/>
</dbReference>
<evidence type="ECO:0000313" key="3">
    <source>
        <dbReference type="Proteomes" id="UP000176998"/>
    </source>
</evidence>
<comment type="caution">
    <text evidence="2">The sequence shown here is derived from an EMBL/GenBank/DDBJ whole genome shotgun (WGS) entry which is preliminary data.</text>
</comment>
<dbReference type="GeneID" id="34558088"/>
<proteinExistence type="predicted"/>
<dbReference type="AlphaFoldDB" id="A0A1G4BEN5"/>
<reference evidence="2 3" key="1">
    <citation type="submission" date="2016-09" db="EMBL/GenBank/DDBJ databases">
        <authorList>
            <person name="Capua I."/>
            <person name="De Benedictis P."/>
            <person name="Joannis T."/>
            <person name="Lombin L.H."/>
            <person name="Cattoli G."/>
        </authorList>
    </citation>
    <scope>NUCLEOTIDE SEQUENCE [LARGE SCALE GENOMIC DNA]</scope>
    <source>
        <strain evidence="2 3">IMI 309357</strain>
    </source>
</reference>
<name>A0A1G4BEN5_9PEZI</name>
<dbReference type="EMBL" id="MJBS01000033">
    <property type="protein sequence ID" value="OHE99795.1"/>
    <property type="molecule type" value="Genomic_DNA"/>
</dbReference>
<evidence type="ECO:0000313" key="2">
    <source>
        <dbReference type="EMBL" id="OHE99795.1"/>
    </source>
</evidence>
<evidence type="ECO:0000256" key="1">
    <source>
        <dbReference type="SAM" id="MobiDB-lite"/>
    </source>
</evidence>
<gene>
    <name evidence="2" type="ORF">CORC01_04931</name>
</gene>
<dbReference type="Proteomes" id="UP000176998">
    <property type="component" value="Unassembled WGS sequence"/>
</dbReference>
<keyword evidence="3" id="KW-1185">Reference proteome</keyword>
<organism evidence="2 3">
    <name type="scientific">Colletotrichum orchidophilum</name>
    <dbReference type="NCBI Taxonomy" id="1209926"/>
    <lineage>
        <taxon>Eukaryota</taxon>
        <taxon>Fungi</taxon>
        <taxon>Dikarya</taxon>
        <taxon>Ascomycota</taxon>
        <taxon>Pezizomycotina</taxon>
        <taxon>Sordariomycetes</taxon>
        <taxon>Hypocreomycetidae</taxon>
        <taxon>Glomerellales</taxon>
        <taxon>Glomerellaceae</taxon>
        <taxon>Colletotrichum</taxon>
    </lineage>
</organism>
<feature type="region of interest" description="Disordered" evidence="1">
    <location>
        <begin position="1"/>
        <end position="58"/>
    </location>
</feature>
<sequence>MSSRLRTWHEAATPRLRDLHRKSTQATKHDDGSFGSLLGLSSTVQQDPALPSRQGTRWDEPKEIPVIGWVTADSIQGPPVVPLFGPVVVAPWVTVGIDSST</sequence>